<feature type="compositionally biased region" description="Polar residues" evidence="1">
    <location>
        <begin position="311"/>
        <end position="321"/>
    </location>
</feature>
<name>A0A8H5BBE3_9AGAR</name>
<keyword evidence="3" id="KW-1185">Reference proteome</keyword>
<proteinExistence type="predicted"/>
<feature type="compositionally biased region" description="Basic and acidic residues" evidence="1">
    <location>
        <begin position="322"/>
        <end position="333"/>
    </location>
</feature>
<accession>A0A8H5BBE3</accession>
<feature type="region of interest" description="Disordered" evidence="1">
    <location>
        <begin position="281"/>
        <end position="333"/>
    </location>
</feature>
<feature type="region of interest" description="Disordered" evidence="1">
    <location>
        <begin position="229"/>
        <end position="259"/>
    </location>
</feature>
<sequence>MLLVELVQTALTLFNDDEDEDMSPPKTSAPMGTAEPIRTPMNQGIQALAISAAATVASTGIPFPPRDLALQKGPRFAQQFECLRRAAIGRIGRDFRFPGSRGLEKAAERDTRRIRPRLCVAKPDSAQNFGRFCQTNSYQLTNVSAHFHPRHSNRRSTHQDQQLSSRARATDRAHYTTRNISTTSSERNRGSLLTAASNEIATSGHRKVYSVRGNRRFTQIQARHEMGRPVVGPKRRSLCLDTGRNERGYSRKAKPSTTRTISITASTECDSRLTTTRSEIARSGHNRQGNHSPNLAAYPPRNEQRCRHRQQLTQQSPSASTHDAHQHDQPKFA</sequence>
<evidence type="ECO:0000313" key="2">
    <source>
        <dbReference type="EMBL" id="KAF5320239.1"/>
    </source>
</evidence>
<dbReference type="EMBL" id="JAACJK010000170">
    <property type="protein sequence ID" value="KAF5320239.1"/>
    <property type="molecule type" value="Genomic_DNA"/>
</dbReference>
<gene>
    <name evidence="2" type="ORF">D9611_011385</name>
</gene>
<feature type="region of interest" description="Disordered" evidence="1">
    <location>
        <begin position="149"/>
        <end position="198"/>
    </location>
</feature>
<comment type="caution">
    <text evidence="2">The sequence shown here is derived from an EMBL/GenBank/DDBJ whole genome shotgun (WGS) entry which is preliminary data.</text>
</comment>
<dbReference type="AlphaFoldDB" id="A0A8H5BBE3"/>
<feature type="compositionally biased region" description="Polar residues" evidence="1">
    <location>
        <begin position="176"/>
        <end position="185"/>
    </location>
</feature>
<protein>
    <submittedName>
        <fullName evidence="2">Uncharacterized protein</fullName>
    </submittedName>
</protein>
<organism evidence="2 3">
    <name type="scientific">Ephemerocybe angulata</name>
    <dbReference type="NCBI Taxonomy" id="980116"/>
    <lineage>
        <taxon>Eukaryota</taxon>
        <taxon>Fungi</taxon>
        <taxon>Dikarya</taxon>
        <taxon>Basidiomycota</taxon>
        <taxon>Agaricomycotina</taxon>
        <taxon>Agaricomycetes</taxon>
        <taxon>Agaricomycetidae</taxon>
        <taxon>Agaricales</taxon>
        <taxon>Agaricineae</taxon>
        <taxon>Psathyrellaceae</taxon>
        <taxon>Ephemerocybe</taxon>
    </lineage>
</organism>
<evidence type="ECO:0000256" key="1">
    <source>
        <dbReference type="SAM" id="MobiDB-lite"/>
    </source>
</evidence>
<reference evidence="2 3" key="1">
    <citation type="journal article" date="2020" name="ISME J.">
        <title>Uncovering the hidden diversity of litter-decomposition mechanisms in mushroom-forming fungi.</title>
        <authorList>
            <person name="Floudas D."/>
            <person name="Bentzer J."/>
            <person name="Ahren D."/>
            <person name="Johansson T."/>
            <person name="Persson P."/>
            <person name="Tunlid A."/>
        </authorList>
    </citation>
    <scope>NUCLEOTIDE SEQUENCE [LARGE SCALE GENOMIC DNA]</scope>
    <source>
        <strain evidence="2 3">CBS 175.51</strain>
    </source>
</reference>
<evidence type="ECO:0000313" key="3">
    <source>
        <dbReference type="Proteomes" id="UP000541558"/>
    </source>
</evidence>
<dbReference type="Proteomes" id="UP000541558">
    <property type="component" value="Unassembled WGS sequence"/>
</dbReference>